<feature type="domain" description="Tyr recombinase" evidence="3">
    <location>
        <begin position="201"/>
        <end position="368"/>
    </location>
</feature>
<accession>A0A5C6A8W6</accession>
<protein>
    <submittedName>
        <fullName evidence="4">Tyrosine recombinase XerC</fullName>
    </submittedName>
</protein>
<dbReference type="AlphaFoldDB" id="A0A5C6A8W6"/>
<evidence type="ECO:0000259" key="3">
    <source>
        <dbReference type="Pfam" id="PF00589"/>
    </source>
</evidence>
<dbReference type="SUPFAM" id="SSF56349">
    <property type="entry name" value="DNA breaking-rejoining enzymes"/>
    <property type="match status" value="1"/>
</dbReference>
<keyword evidence="2" id="KW-0233">DNA recombination</keyword>
<dbReference type="InterPro" id="IPR010998">
    <property type="entry name" value="Integrase_recombinase_N"/>
</dbReference>
<organism evidence="4 5">
    <name type="scientific">Neorhodopirellula pilleata</name>
    <dbReference type="NCBI Taxonomy" id="2714738"/>
    <lineage>
        <taxon>Bacteria</taxon>
        <taxon>Pseudomonadati</taxon>
        <taxon>Planctomycetota</taxon>
        <taxon>Planctomycetia</taxon>
        <taxon>Pirellulales</taxon>
        <taxon>Pirellulaceae</taxon>
        <taxon>Neorhodopirellula</taxon>
    </lineage>
</organism>
<gene>
    <name evidence="4" type="primary">xerC_3</name>
    <name evidence="4" type="ORF">Pla100_34170</name>
</gene>
<evidence type="ECO:0000313" key="4">
    <source>
        <dbReference type="EMBL" id="TWT95775.1"/>
    </source>
</evidence>
<dbReference type="RefSeq" id="WP_231603136.1">
    <property type="nucleotide sequence ID" value="NZ_SJPM01000006.1"/>
</dbReference>
<evidence type="ECO:0000313" key="5">
    <source>
        <dbReference type="Proteomes" id="UP000316213"/>
    </source>
</evidence>
<dbReference type="EMBL" id="SJPM01000006">
    <property type="protein sequence ID" value="TWT95775.1"/>
    <property type="molecule type" value="Genomic_DNA"/>
</dbReference>
<evidence type="ECO:0000256" key="1">
    <source>
        <dbReference type="ARBA" id="ARBA00023125"/>
    </source>
</evidence>
<dbReference type="Gene3D" id="1.10.150.130">
    <property type="match status" value="1"/>
</dbReference>
<dbReference type="GO" id="GO:0006310">
    <property type="term" value="P:DNA recombination"/>
    <property type="evidence" value="ECO:0007669"/>
    <property type="project" value="UniProtKB-KW"/>
</dbReference>
<dbReference type="InterPro" id="IPR002104">
    <property type="entry name" value="Integrase_catalytic"/>
</dbReference>
<keyword evidence="1" id="KW-0238">DNA-binding</keyword>
<reference evidence="4 5" key="1">
    <citation type="submission" date="2019-02" db="EMBL/GenBank/DDBJ databases">
        <title>Deep-cultivation of Planctomycetes and their phenomic and genomic characterization uncovers novel biology.</title>
        <authorList>
            <person name="Wiegand S."/>
            <person name="Jogler M."/>
            <person name="Boedeker C."/>
            <person name="Pinto D."/>
            <person name="Vollmers J."/>
            <person name="Rivas-Marin E."/>
            <person name="Kohn T."/>
            <person name="Peeters S.H."/>
            <person name="Heuer A."/>
            <person name="Rast P."/>
            <person name="Oberbeckmann S."/>
            <person name="Bunk B."/>
            <person name="Jeske O."/>
            <person name="Meyerdierks A."/>
            <person name="Storesund J.E."/>
            <person name="Kallscheuer N."/>
            <person name="Luecker S."/>
            <person name="Lage O.M."/>
            <person name="Pohl T."/>
            <person name="Merkel B.J."/>
            <person name="Hornburger P."/>
            <person name="Mueller R.-W."/>
            <person name="Bruemmer F."/>
            <person name="Labrenz M."/>
            <person name="Spormann A.M."/>
            <person name="Op Den Camp H."/>
            <person name="Overmann J."/>
            <person name="Amann R."/>
            <person name="Jetten M.S.M."/>
            <person name="Mascher T."/>
            <person name="Medema M.H."/>
            <person name="Devos D.P."/>
            <person name="Kaster A.-K."/>
            <person name="Ovreas L."/>
            <person name="Rohde M."/>
            <person name="Galperin M.Y."/>
            <person name="Jogler C."/>
        </authorList>
    </citation>
    <scope>NUCLEOTIDE SEQUENCE [LARGE SCALE GENOMIC DNA]</scope>
    <source>
        <strain evidence="4 5">Pla100</strain>
    </source>
</reference>
<keyword evidence="5" id="KW-1185">Reference proteome</keyword>
<dbReference type="Proteomes" id="UP000316213">
    <property type="component" value="Unassembled WGS sequence"/>
</dbReference>
<dbReference type="InterPro" id="IPR013762">
    <property type="entry name" value="Integrase-like_cat_sf"/>
</dbReference>
<dbReference type="Gene3D" id="1.10.443.10">
    <property type="entry name" value="Intergrase catalytic core"/>
    <property type="match status" value="1"/>
</dbReference>
<comment type="caution">
    <text evidence="4">The sequence shown here is derived from an EMBL/GenBank/DDBJ whole genome shotgun (WGS) entry which is preliminary data.</text>
</comment>
<dbReference type="InterPro" id="IPR011010">
    <property type="entry name" value="DNA_brk_join_enz"/>
</dbReference>
<dbReference type="GO" id="GO:0003677">
    <property type="term" value="F:DNA binding"/>
    <property type="evidence" value="ECO:0007669"/>
    <property type="project" value="UniProtKB-KW"/>
</dbReference>
<sequence>MKDQAKKPNKPYPDFPLFPHPCGKWAKKIKGKTCYFGHWDNPQGALQEFYSRNHDTAPVQPEMRSEPDDDATPRFEDDGLLRLQEACDLFLSAKFQKCQSLEITQVTYKEYVKTCERILRFWDSRRVVESLKPSDFLAYKTDRLKTCNVQTVGNEITRVKTLLKWLWDSELTIKIAVGPDFRKPSRKVIRRLRRIEGTKLFTADQIHALLAESGSVLRAQIFLGINCAFGNTDCQSMPQSVIDNAIKAEWIDYARVKTEVDRWCPLWPETIAALKEATSVRDAVLARTNSRFGEFAFLLANGNRLGLDSVRITERFAAARKNAFIQRGGFYWLRHTFATIAGATTDQVAVNSIMGHVDATMAANYRHHISNERLLAVTNKVRDWLFE</sequence>
<proteinExistence type="predicted"/>
<evidence type="ECO:0000256" key="2">
    <source>
        <dbReference type="ARBA" id="ARBA00023172"/>
    </source>
</evidence>
<name>A0A5C6A8W6_9BACT</name>
<dbReference type="Pfam" id="PF00589">
    <property type="entry name" value="Phage_integrase"/>
    <property type="match status" value="1"/>
</dbReference>
<dbReference type="GO" id="GO:0015074">
    <property type="term" value="P:DNA integration"/>
    <property type="evidence" value="ECO:0007669"/>
    <property type="project" value="InterPro"/>
</dbReference>